<dbReference type="GO" id="GO:0017168">
    <property type="term" value="F:5-oxoprolinase (ATP-hydrolyzing) activity"/>
    <property type="evidence" value="ECO:0007669"/>
    <property type="project" value="UniProtKB-UniRule"/>
</dbReference>
<dbReference type="NCBIfam" id="NF003816">
    <property type="entry name" value="PRK05406.1-5"/>
    <property type="match status" value="1"/>
</dbReference>
<dbReference type="GO" id="GO:0005975">
    <property type="term" value="P:carbohydrate metabolic process"/>
    <property type="evidence" value="ECO:0007669"/>
    <property type="project" value="InterPro"/>
</dbReference>
<dbReference type="InterPro" id="IPR005501">
    <property type="entry name" value="LamB/YcsF/PxpA-like"/>
</dbReference>
<evidence type="ECO:0000313" key="3">
    <source>
        <dbReference type="Proteomes" id="UP000587477"/>
    </source>
</evidence>
<comment type="subunit">
    <text evidence="1">Forms a complex composed of PxpA, PxpB and PxpC.</text>
</comment>
<evidence type="ECO:0000256" key="1">
    <source>
        <dbReference type="HAMAP-Rule" id="MF_00691"/>
    </source>
</evidence>
<dbReference type="PANTHER" id="PTHR30292:SF0">
    <property type="entry name" value="5-OXOPROLINASE SUBUNIT A"/>
    <property type="match status" value="1"/>
</dbReference>
<reference evidence="3" key="1">
    <citation type="submission" date="2020-10" db="EMBL/GenBank/DDBJ databases">
        <title>Complete genome sequence of Bacillus velezensis NST6.</title>
        <authorList>
            <person name="Choi J."/>
        </authorList>
    </citation>
    <scope>NUCLEOTIDE SEQUENCE [LARGE SCALE GENOMIC DNA]</scope>
    <source>
        <strain evidence="3">NST6</strain>
    </source>
</reference>
<accession>A0A2D3DJV8</accession>
<dbReference type="EC" id="3.5.2.9" evidence="1"/>
<dbReference type="RefSeq" id="WP_007609444.1">
    <property type="nucleotide sequence ID" value="NZ_AP024501.1"/>
</dbReference>
<dbReference type="GO" id="GO:0005524">
    <property type="term" value="F:ATP binding"/>
    <property type="evidence" value="ECO:0007669"/>
    <property type="project" value="UniProtKB-UniRule"/>
</dbReference>
<comment type="similarity">
    <text evidence="1">Belongs to the LamB/PxpA family.</text>
</comment>
<dbReference type="HAMAP" id="MF_00691">
    <property type="entry name" value="PxpA"/>
    <property type="match status" value="1"/>
</dbReference>
<keyword evidence="1" id="KW-0067">ATP-binding</keyword>
<dbReference type="NCBIfam" id="NF003814">
    <property type="entry name" value="PRK05406.1-3"/>
    <property type="match status" value="1"/>
</dbReference>
<comment type="function">
    <text evidence="1">Catalyzes the cleavage of 5-oxoproline to form L-glutamate coupled to the hydrolysis of ATP to ADP and inorganic phosphate.</text>
</comment>
<gene>
    <name evidence="1" type="primary">pxpA</name>
    <name evidence="2" type="ORF">BACVE_001269</name>
</gene>
<keyword evidence="1" id="KW-0378">Hydrolase</keyword>
<dbReference type="Proteomes" id="UP000587477">
    <property type="component" value="Chromosome"/>
</dbReference>
<proteinExistence type="inferred from homology"/>
<dbReference type="InterPro" id="IPR011330">
    <property type="entry name" value="Glyco_hydro/deAcase_b/a-brl"/>
</dbReference>
<keyword evidence="1" id="KW-0547">Nucleotide-binding</keyword>
<dbReference type="AlphaFoldDB" id="A0A235BD52"/>
<sequence length="254" mass="27078">MFQIDINCDLGESFGAYKIGLDEEILDYVTSANIACGFHAGDPSVMRKTVALAAEKGVKIGAHPGLFDLQGFGRRQIAITPEEAYDLTLYQIGALSGFLKAEGVEMQHVKPHGALYNMAAVNPGLSEAIAQAVCHFDPGLILFGLSGSELIKAGDRIGLRTASEVFADRTYQEDGTLTPRSEPDALIQDDKKAVGQVIQMVKDSTVTSRKGQAVSLKADTVCIHGDGAHALTFAKTIKKELKAADIQISALAKD</sequence>
<name>A0A235BD52_BACVE</name>
<dbReference type="KEGG" id="bmp:NG74_00406"/>
<accession>A0A235BD52</accession>
<organism evidence="2 3">
    <name type="scientific">Bacillus velezensis</name>
    <dbReference type="NCBI Taxonomy" id="492670"/>
    <lineage>
        <taxon>Bacteria</taxon>
        <taxon>Bacillati</taxon>
        <taxon>Bacillota</taxon>
        <taxon>Bacilli</taxon>
        <taxon>Bacillales</taxon>
        <taxon>Bacillaceae</taxon>
        <taxon>Bacillus</taxon>
        <taxon>Bacillus amyloliquefaciens group</taxon>
    </lineage>
</organism>
<dbReference type="Pfam" id="PF03746">
    <property type="entry name" value="LamB_YcsF"/>
    <property type="match status" value="1"/>
</dbReference>
<comment type="catalytic activity">
    <reaction evidence="1">
        <text>5-oxo-L-proline + ATP + 2 H2O = L-glutamate + ADP + phosphate + H(+)</text>
        <dbReference type="Rhea" id="RHEA:10348"/>
        <dbReference type="ChEBI" id="CHEBI:15377"/>
        <dbReference type="ChEBI" id="CHEBI:15378"/>
        <dbReference type="ChEBI" id="CHEBI:29985"/>
        <dbReference type="ChEBI" id="CHEBI:30616"/>
        <dbReference type="ChEBI" id="CHEBI:43474"/>
        <dbReference type="ChEBI" id="CHEBI:58402"/>
        <dbReference type="ChEBI" id="CHEBI:456216"/>
        <dbReference type="EC" id="3.5.2.9"/>
    </reaction>
</comment>
<protein>
    <recommendedName>
        <fullName evidence="1">5-oxoprolinase subunit A</fullName>
        <shortName evidence="1">5-OPase subunit A</shortName>
        <ecNumber evidence="1">3.5.2.9</ecNumber>
    </recommendedName>
    <alternativeName>
        <fullName evidence="1">5-oxoprolinase (ATP-hydrolyzing) subunit A</fullName>
    </alternativeName>
</protein>
<dbReference type="PANTHER" id="PTHR30292">
    <property type="entry name" value="UNCHARACTERIZED PROTEIN YBGL-RELATED"/>
    <property type="match status" value="1"/>
</dbReference>
<dbReference type="STRING" id="1155777.BANAU_0365"/>
<evidence type="ECO:0000313" key="2">
    <source>
        <dbReference type="EMBL" id="QOY26306.1"/>
    </source>
</evidence>
<dbReference type="EMBL" id="CP063687">
    <property type="protein sequence ID" value="QOY26306.1"/>
    <property type="molecule type" value="Genomic_DNA"/>
</dbReference>
<dbReference type="SUPFAM" id="SSF88713">
    <property type="entry name" value="Glycoside hydrolase/deacetylase"/>
    <property type="match status" value="1"/>
</dbReference>
<dbReference type="CDD" id="cd10787">
    <property type="entry name" value="LamB_YcsF_like"/>
    <property type="match status" value="1"/>
</dbReference>
<dbReference type="Gene3D" id="3.20.20.370">
    <property type="entry name" value="Glycoside hydrolase/deacetylase"/>
    <property type="match status" value="1"/>
</dbReference>